<evidence type="ECO:0000256" key="1">
    <source>
        <dbReference type="SAM" id="Phobius"/>
    </source>
</evidence>
<comment type="caution">
    <text evidence="2">The sequence shown here is derived from an EMBL/GenBank/DDBJ whole genome shotgun (WGS) entry which is preliminary data.</text>
</comment>
<protein>
    <recommendedName>
        <fullName evidence="3">Glycosyltransferase RgtA/B/C/D-like domain-containing protein</fullName>
    </recommendedName>
</protein>
<feature type="transmembrane region" description="Helical" evidence="1">
    <location>
        <begin position="205"/>
        <end position="222"/>
    </location>
</feature>
<feature type="transmembrane region" description="Helical" evidence="1">
    <location>
        <begin position="434"/>
        <end position="454"/>
    </location>
</feature>
<sequence>MTQNPMDRNEQQSGAAKALELAALIALLLFALTLTITSLVSTGKIDPDSYTSGTLLFTKDFFWYNAALLVFLTAACRALRVARVSDRAIRRLTGWLLVLTAIAGLLWILLAKAKPAGEQKYLFDAAKAIIGGKTKDLVRESGSLYFYFATSPNQFGNLAYVELLTRVFGAKGILIAAPVLNVLLLVFSYASILKTTGRLFRDNRVTLLALLLLCVSFQPLLLCTSIDAGVLAAALTVWAMGRIVLYMQYGKKANLVWGAIFGVLAAALSPVGRAAAVALALMIGLYVLKHKKWFPAVTALVLLAVSLFVPVGMRLIYQARLETDFGSGLSAMVWKAAESESGASVSHEGARAYVDALREEYDLDFSAYAGQAKADLAESAEEQLAPAARLFKRLNGEWNEPTFASVWSSGAFEPFGERSNYAERIYEASREGEGLIGFFAQSLTLLYLGAFLAFMVFIKKRSTEQMVLPLIVLTGVLSLAGYGAETPQTVRLLPLLCPLAAYGLLSFGLDLTVHLTRPETSWEEAKSGRRRRNVK</sequence>
<feature type="transmembrane region" description="Helical" evidence="1">
    <location>
        <begin position="61"/>
        <end position="80"/>
    </location>
</feature>
<proteinExistence type="predicted"/>
<dbReference type="AlphaFoldDB" id="A0A644X9Q5"/>
<feature type="transmembrane region" description="Helical" evidence="1">
    <location>
        <begin position="259"/>
        <end position="287"/>
    </location>
</feature>
<dbReference type="EMBL" id="VSSQ01002040">
    <property type="protein sequence ID" value="MPM12926.1"/>
    <property type="molecule type" value="Genomic_DNA"/>
</dbReference>
<feature type="transmembrane region" description="Helical" evidence="1">
    <location>
        <begin position="92"/>
        <end position="110"/>
    </location>
</feature>
<evidence type="ECO:0008006" key="3">
    <source>
        <dbReference type="Google" id="ProtNLM"/>
    </source>
</evidence>
<evidence type="ECO:0000313" key="2">
    <source>
        <dbReference type="EMBL" id="MPM12926.1"/>
    </source>
</evidence>
<organism evidence="2">
    <name type="scientific">bioreactor metagenome</name>
    <dbReference type="NCBI Taxonomy" id="1076179"/>
    <lineage>
        <taxon>unclassified sequences</taxon>
        <taxon>metagenomes</taxon>
        <taxon>ecological metagenomes</taxon>
    </lineage>
</organism>
<name>A0A644X9Q5_9ZZZZ</name>
<accession>A0A644X9Q5</accession>
<feature type="transmembrane region" description="Helical" evidence="1">
    <location>
        <begin position="293"/>
        <end position="317"/>
    </location>
</feature>
<reference evidence="2" key="1">
    <citation type="submission" date="2019-08" db="EMBL/GenBank/DDBJ databases">
        <authorList>
            <person name="Kucharzyk K."/>
            <person name="Murdoch R.W."/>
            <person name="Higgins S."/>
            <person name="Loffler F."/>
        </authorList>
    </citation>
    <scope>NUCLEOTIDE SEQUENCE</scope>
</reference>
<keyword evidence="1" id="KW-1133">Transmembrane helix</keyword>
<feature type="transmembrane region" description="Helical" evidence="1">
    <location>
        <begin position="173"/>
        <end position="193"/>
    </location>
</feature>
<gene>
    <name evidence="2" type="ORF">SDC9_59281</name>
</gene>
<feature type="transmembrane region" description="Helical" evidence="1">
    <location>
        <begin position="466"/>
        <end position="484"/>
    </location>
</feature>
<feature type="transmembrane region" description="Helical" evidence="1">
    <location>
        <begin position="21"/>
        <end position="41"/>
    </location>
</feature>
<keyword evidence="1" id="KW-0472">Membrane</keyword>
<feature type="transmembrane region" description="Helical" evidence="1">
    <location>
        <begin position="228"/>
        <end position="247"/>
    </location>
</feature>
<keyword evidence="1" id="KW-0812">Transmembrane</keyword>